<evidence type="ECO:0000313" key="6">
    <source>
        <dbReference type="EMBL" id="MBS5412446.1"/>
    </source>
</evidence>
<proteinExistence type="predicted"/>
<keyword evidence="2" id="KW-1003">Cell membrane</keyword>
<dbReference type="RefSeq" id="WP_061473864.1">
    <property type="nucleotide sequence ID" value="NZ_JAGURJ010000036.1"/>
</dbReference>
<evidence type="ECO:0000256" key="4">
    <source>
        <dbReference type="ARBA" id="ARBA00022989"/>
    </source>
</evidence>
<evidence type="ECO:0000256" key="1">
    <source>
        <dbReference type="ARBA" id="ARBA00004651"/>
    </source>
</evidence>
<dbReference type="AlphaFoldDB" id="A0A139K5Y1"/>
<keyword evidence="4" id="KW-1133">Transmembrane helix</keyword>
<dbReference type="PANTHER" id="PTHR30250:SF26">
    <property type="entry name" value="PSMA PROTEIN"/>
    <property type="match status" value="1"/>
</dbReference>
<evidence type="ECO:0000313" key="7">
    <source>
        <dbReference type="Proteomes" id="UP000782901"/>
    </source>
</evidence>
<evidence type="ECO:0000256" key="3">
    <source>
        <dbReference type="ARBA" id="ARBA00022692"/>
    </source>
</evidence>
<comment type="subcellular location">
    <subcellularLocation>
        <location evidence="1">Cell membrane</location>
        <topology evidence="1">Multi-pass membrane protein</topology>
    </subcellularLocation>
</comment>
<comment type="caution">
    <text evidence="6">The sequence shown here is derived from an EMBL/GenBank/DDBJ whole genome shotgun (WGS) entry which is preliminary data.</text>
</comment>
<keyword evidence="3" id="KW-0812">Transmembrane</keyword>
<reference evidence="6" key="1">
    <citation type="submission" date="2021-02" db="EMBL/GenBank/DDBJ databases">
        <title>Infant gut strain persistence is associated with maternal origin, phylogeny, and functional potential including surface adhesion and iron acquisition.</title>
        <authorList>
            <person name="Lou Y.C."/>
        </authorList>
    </citation>
    <scope>NUCLEOTIDE SEQUENCE</scope>
    <source>
        <strain evidence="6">L3_082_243G1_dasL3_082_243G1_maxbin2.maxbin.015s ta_sub</strain>
    </source>
</reference>
<organism evidence="6 7">
    <name type="scientific">Bacteroides thetaiotaomicron</name>
    <dbReference type="NCBI Taxonomy" id="818"/>
    <lineage>
        <taxon>Bacteria</taxon>
        <taxon>Pseudomonadati</taxon>
        <taxon>Bacteroidota</taxon>
        <taxon>Bacteroidia</taxon>
        <taxon>Bacteroidales</taxon>
        <taxon>Bacteroidaceae</taxon>
        <taxon>Bacteroides</taxon>
    </lineage>
</organism>
<dbReference type="PANTHER" id="PTHR30250">
    <property type="entry name" value="PST FAMILY PREDICTED COLANIC ACID TRANSPORTER"/>
    <property type="match status" value="1"/>
</dbReference>
<dbReference type="InterPro" id="IPR050833">
    <property type="entry name" value="Poly_Biosynth_Transport"/>
</dbReference>
<gene>
    <name evidence="6" type="ORF">KHY35_17335</name>
</gene>
<accession>A0A139K5Y1</accession>
<dbReference type="InterPro" id="IPR002797">
    <property type="entry name" value="Polysacc_synth"/>
</dbReference>
<dbReference type="Pfam" id="PF01943">
    <property type="entry name" value="Polysacc_synt"/>
    <property type="match status" value="1"/>
</dbReference>
<dbReference type="GO" id="GO:0005886">
    <property type="term" value="C:plasma membrane"/>
    <property type="evidence" value="ECO:0007669"/>
    <property type="project" value="UniProtKB-SubCell"/>
</dbReference>
<sequence length="511" mass="57268">MTEHSSNNKRIAKNTLLLYIRMMFTMAVALFTSRVVLNALGISDFGIYNVVGGFIAMFTVLSGSFSNAITRFITFELGKKDSQRLNAVFCTGVNIQLIMSVVIVIAAEIIGLWFLNYHMSIPDDRLNAAHWVLQCAIGAFVLNLISVPFNAEIIAHEEMGAYAVISIVNAVLQLIIAYMLYLSPLDKLKTYAVLYLVVAFIIRIIYGIYCRRKFEECTYYLLLDKDLFSEMGKFAGWNFLGSSAFMLNTQGVNMLMNIYFGVAANAARGIAVQVDSAVKSFANSFTTAINPQITKSYSAGELDYMYQLVCRGAKFSAFLFLFIAVPIVLETPTILKIWLKTVPEYTIVFVRLIVFSSFVDSLLGNSFWTAIMATGKIKGYQIVIAIVGVMVFPFSWLCFEFGCGPESTYIVYIIIYCIALLVRLYFMKVLLYMPLSYFFRDVLGRVAGVMLLTFIIPLPLLFVLDSGWIRLSVVCLCSLLVTSTVVYTIGLTQSEKVTITSKLKKIVQRFS</sequence>
<dbReference type="Proteomes" id="UP000782901">
    <property type="component" value="Unassembled WGS sequence"/>
</dbReference>
<evidence type="ECO:0000256" key="5">
    <source>
        <dbReference type="ARBA" id="ARBA00023136"/>
    </source>
</evidence>
<keyword evidence="5" id="KW-0472">Membrane</keyword>
<evidence type="ECO:0000256" key="2">
    <source>
        <dbReference type="ARBA" id="ARBA00022475"/>
    </source>
</evidence>
<protein>
    <submittedName>
        <fullName evidence="6">Oligosaccharide flippase family protein</fullName>
    </submittedName>
</protein>
<name>A0A139K5Y1_BACT4</name>
<dbReference type="EMBL" id="JAGZEE010000029">
    <property type="protein sequence ID" value="MBS5412446.1"/>
    <property type="molecule type" value="Genomic_DNA"/>
</dbReference>